<protein>
    <submittedName>
        <fullName evidence="1">Cyclase family protein</fullName>
    </submittedName>
</protein>
<dbReference type="InterPro" id="IPR007325">
    <property type="entry name" value="KFase/CYL"/>
</dbReference>
<name>A0A7X6MN43_9MYCO</name>
<organism evidence="1 2">
    <name type="scientific">Mycolicibacterium septicum DSM 44393</name>
    <dbReference type="NCBI Taxonomy" id="1341646"/>
    <lineage>
        <taxon>Bacteria</taxon>
        <taxon>Bacillati</taxon>
        <taxon>Actinomycetota</taxon>
        <taxon>Actinomycetes</taxon>
        <taxon>Mycobacteriales</taxon>
        <taxon>Mycobacteriaceae</taxon>
        <taxon>Mycolicibacterium</taxon>
    </lineage>
</organism>
<proteinExistence type="predicted"/>
<dbReference type="Pfam" id="PF04199">
    <property type="entry name" value="Cyclase"/>
    <property type="match status" value="1"/>
</dbReference>
<dbReference type="PANTHER" id="PTHR34861">
    <property type="match status" value="1"/>
</dbReference>
<evidence type="ECO:0000313" key="2">
    <source>
        <dbReference type="Proteomes" id="UP000518188"/>
    </source>
</evidence>
<gene>
    <name evidence="1" type="ORF">HGA11_07485</name>
</gene>
<reference evidence="1 2" key="1">
    <citation type="submission" date="2020-04" db="EMBL/GenBank/DDBJ databases">
        <title>MicrobeNet Type strains.</title>
        <authorList>
            <person name="Nicholson A.C."/>
        </authorList>
    </citation>
    <scope>NUCLEOTIDE SEQUENCE [LARGE SCALE GENOMIC DNA]</scope>
    <source>
        <strain evidence="1 2">ATCC 700731</strain>
    </source>
</reference>
<dbReference type="InterPro" id="IPR037175">
    <property type="entry name" value="KFase_sf"/>
</dbReference>
<dbReference type="GO" id="GO:0004061">
    <property type="term" value="F:arylformamidase activity"/>
    <property type="evidence" value="ECO:0007669"/>
    <property type="project" value="InterPro"/>
</dbReference>
<dbReference type="GO" id="GO:0019441">
    <property type="term" value="P:L-tryptophan catabolic process to kynurenine"/>
    <property type="evidence" value="ECO:0007669"/>
    <property type="project" value="InterPro"/>
</dbReference>
<sequence>MANLAGPNEVLSAAELVLRGKTFGLDYALDAFTPALGPPRTPPTHTIVSKHRDQRDDLLDGFWLQASSQIDGLRHRRHAEHGFYNGTSDSAINEGEPALGVQHWSNHPIVGRGVVIDVARHRIATGQSIDHKAGEALTCKLLDEVLAAQEVELARGDIILIHTGWAAWYLSSTSAERKTVVESGRRTGMAQSQELLAWIFDHRIALAASDTFAFEALPPVPGSPFGSDTDNGMLHQDLIALLGVPLGELWRLDELAEDCSKDRVYECLLIAKPLNLVGGVGSPANATAIK</sequence>
<dbReference type="Gene3D" id="3.50.30.50">
    <property type="entry name" value="Putative cyclase"/>
    <property type="match status" value="1"/>
</dbReference>
<dbReference type="EMBL" id="JAAXPJ010000002">
    <property type="protein sequence ID" value="NKZ10818.1"/>
    <property type="molecule type" value="Genomic_DNA"/>
</dbReference>
<evidence type="ECO:0000313" key="1">
    <source>
        <dbReference type="EMBL" id="NKZ10818.1"/>
    </source>
</evidence>
<dbReference type="SUPFAM" id="SSF102198">
    <property type="entry name" value="Putative cyclase"/>
    <property type="match status" value="1"/>
</dbReference>
<comment type="caution">
    <text evidence="1">The sequence shown here is derived from an EMBL/GenBank/DDBJ whole genome shotgun (WGS) entry which is preliminary data.</text>
</comment>
<accession>A0A7X6MN43</accession>
<dbReference type="Proteomes" id="UP000518188">
    <property type="component" value="Unassembled WGS sequence"/>
</dbReference>
<dbReference type="AlphaFoldDB" id="A0A7X6MN43"/>